<keyword evidence="3" id="KW-1185">Reference proteome</keyword>
<reference evidence="2 3" key="1">
    <citation type="journal article" date="2018" name="Mol. Plant">
        <title>The genome of Artemisia annua provides insight into the evolution of Asteraceae family and artemisinin biosynthesis.</title>
        <authorList>
            <person name="Shen Q."/>
            <person name="Zhang L."/>
            <person name="Liao Z."/>
            <person name="Wang S."/>
            <person name="Yan T."/>
            <person name="Shi P."/>
            <person name="Liu M."/>
            <person name="Fu X."/>
            <person name="Pan Q."/>
            <person name="Wang Y."/>
            <person name="Lv Z."/>
            <person name="Lu X."/>
            <person name="Zhang F."/>
            <person name="Jiang W."/>
            <person name="Ma Y."/>
            <person name="Chen M."/>
            <person name="Hao X."/>
            <person name="Li L."/>
            <person name="Tang Y."/>
            <person name="Lv G."/>
            <person name="Zhou Y."/>
            <person name="Sun X."/>
            <person name="Brodelius P.E."/>
            <person name="Rose J.K.C."/>
            <person name="Tang K."/>
        </authorList>
    </citation>
    <scope>NUCLEOTIDE SEQUENCE [LARGE SCALE GENOMIC DNA]</scope>
    <source>
        <strain evidence="3">cv. Huhao1</strain>
        <tissue evidence="2">Leaf</tissue>
    </source>
</reference>
<evidence type="ECO:0000313" key="3">
    <source>
        <dbReference type="Proteomes" id="UP000245207"/>
    </source>
</evidence>
<dbReference type="Pfam" id="PF14223">
    <property type="entry name" value="Retrotran_gag_2"/>
    <property type="match status" value="1"/>
</dbReference>
<evidence type="ECO:0000313" key="2">
    <source>
        <dbReference type="EMBL" id="PWA54489.1"/>
    </source>
</evidence>
<evidence type="ECO:0000259" key="1">
    <source>
        <dbReference type="Pfam" id="PF22936"/>
    </source>
</evidence>
<dbReference type="AlphaFoldDB" id="A0A2U1LZR4"/>
<organism evidence="2 3">
    <name type="scientific">Artemisia annua</name>
    <name type="common">Sweet wormwood</name>
    <dbReference type="NCBI Taxonomy" id="35608"/>
    <lineage>
        <taxon>Eukaryota</taxon>
        <taxon>Viridiplantae</taxon>
        <taxon>Streptophyta</taxon>
        <taxon>Embryophyta</taxon>
        <taxon>Tracheophyta</taxon>
        <taxon>Spermatophyta</taxon>
        <taxon>Magnoliopsida</taxon>
        <taxon>eudicotyledons</taxon>
        <taxon>Gunneridae</taxon>
        <taxon>Pentapetalae</taxon>
        <taxon>asterids</taxon>
        <taxon>campanulids</taxon>
        <taxon>Asterales</taxon>
        <taxon>Asteraceae</taxon>
        <taxon>Asteroideae</taxon>
        <taxon>Anthemideae</taxon>
        <taxon>Artemisiinae</taxon>
        <taxon>Artemisia</taxon>
    </lineage>
</organism>
<dbReference type="OrthoDB" id="1845088at2759"/>
<accession>A0A2U1LZR4</accession>
<sequence length="429" mass="47579">MENNIPLNTIIHMLTIKLGSSNYLLWKNQIIPILSYQNLLSHVDGTGITPPSTRLEADKTVDNPAYSAWVLANQKTVIILQASLSEEAVTLIVGLSTARQIWTALEAAYGNSSIERVHTIRDQLRLIQKGTKSVAEYGRLFKTLCDQLAAIGHPVDDSDQLHWFLCGLSPSFETFSTTIRAARPAPSFADILARTESHEMFYQALHRSSSPTVAFTATFDRPWSRWQVSRGTQPEWWSSPLFDDDLAKAFVAQCHVASGAPDWYVDSGATDHMTATTDNITNVTPASGTTLVTFGNNQSLPISHTGYSRLLKDVVLNDVLVVPRLTKNLLSMSKLTRDNHVDVLLSHPNFFVQDRTTKRVLAQGKCDDLGLYVLHSSPQALIASNKTPKASFETWHSRLGHVNGKGHTRYISGQSALTITFKIRIKFGH</sequence>
<dbReference type="Pfam" id="PF22936">
    <property type="entry name" value="Pol_BBD"/>
    <property type="match status" value="1"/>
</dbReference>
<name>A0A2U1LZR4_ARTAN</name>
<dbReference type="STRING" id="35608.A0A2U1LZR4"/>
<comment type="caution">
    <text evidence="2">The sequence shown here is derived from an EMBL/GenBank/DDBJ whole genome shotgun (WGS) entry which is preliminary data.</text>
</comment>
<protein>
    <submittedName>
        <fullName evidence="2">Ribonuclease H-like domain-containing protein</fullName>
    </submittedName>
</protein>
<dbReference type="InterPro" id="IPR054722">
    <property type="entry name" value="PolX-like_BBD"/>
</dbReference>
<dbReference type="EMBL" id="PKPP01007056">
    <property type="protein sequence ID" value="PWA54489.1"/>
    <property type="molecule type" value="Genomic_DNA"/>
</dbReference>
<proteinExistence type="predicted"/>
<gene>
    <name evidence="2" type="ORF">CTI12_AA435580</name>
</gene>
<dbReference type="PANTHER" id="PTHR47481">
    <property type="match status" value="1"/>
</dbReference>
<dbReference type="PANTHER" id="PTHR47481:SF3">
    <property type="entry name" value="GAG-POLYPEPTIDE OF LTR COPIA-TYPE-RELATED"/>
    <property type="match status" value="1"/>
</dbReference>
<feature type="domain" description="Retrovirus-related Pol polyprotein from transposon TNT 1-94-like beta-barrel" evidence="1">
    <location>
        <begin position="263"/>
        <end position="338"/>
    </location>
</feature>
<dbReference type="Proteomes" id="UP000245207">
    <property type="component" value="Unassembled WGS sequence"/>
</dbReference>